<feature type="domain" description="PAP/OAS1 substrate-binding-related" evidence="3">
    <location>
        <begin position="194"/>
        <end position="384"/>
    </location>
</feature>
<feature type="compositionally biased region" description="Low complexity" evidence="1">
    <location>
        <begin position="733"/>
        <end position="757"/>
    </location>
</feature>
<feature type="compositionally biased region" description="Basic and acidic residues" evidence="1">
    <location>
        <begin position="1054"/>
        <end position="1071"/>
    </location>
</feature>
<evidence type="ECO:0000259" key="3">
    <source>
        <dbReference type="Pfam" id="PF26180"/>
    </source>
</evidence>
<feature type="region of interest" description="Disordered" evidence="1">
    <location>
        <begin position="1014"/>
        <end position="1087"/>
    </location>
</feature>
<gene>
    <name evidence="4" type="ORF">RND81_14G103300</name>
</gene>
<evidence type="ECO:0008006" key="6">
    <source>
        <dbReference type="Google" id="ProtNLM"/>
    </source>
</evidence>
<dbReference type="InterPro" id="IPR058921">
    <property type="entry name" value="PAP/OAS1-rel"/>
</dbReference>
<protein>
    <recommendedName>
        <fullName evidence="6">Polymerase nucleotidyl transferase domain-containing protein</fullName>
    </recommendedName>
</protein>
<dbReference type="PANTHER" id="PTHR45979:SF30">
    <property type="entry name" value="NUCLEOTIDYLTRANSFERASE"/>
    <property type="match status" value="1"/>
</dbReference>
<evidence type="ECO:0000313" key="4">
    <source>
        <dbReference type="EMBL" id="KAK9665297.1"/>
    </source>
</evidence>
<dbReference type="AlphaFoldDB" id="A0AAW1GKS5"/>
<feature type="domain" description="Poly(A) RNA polymerase mitochondrial-like central palm" evidence="2">
    <location>
        <begin position="60"/>
        <end position="181"/>
    </location>
</feature>
<comment type="caution">
    <text evidence="4">The sequence shown here is derived from an EMBL/GenBank/DDBJ whole genome shotgun (WGS) entry which is preliminary data.</text>
</comment>
<dbReference type="SUPFAM" id="SSF81631">
    <property type="entry name" value="PAP/OAS1 substrate-binding domain"/>
    <property type="match status" value="1"/>
</dbReference>
<dbReference type="SUPFAM" id="SSF81301">
    <property type="entry name" value="Nucleotidyltransferase"/>
    <property type="match status" value="1"/>
</dbReference>
<evidence type="ECO:0000313" key="5">
    <source>
        <dbReference type="Proteomes" id="UP001443914"/>
    </source>
</evidence>
<keyword evidence="5" id="KW-1185">Reference proteome</keyword>
<accession>A0AAW1GKS5</accession>
<name>A0AAW1GKS5_SAPOF</name>
<reference evidence="4" key="1">
    <citation type="submission" date="2024-03" db="EMBL/GenBank/DDBJ databases">
        <title>WGS assembly of Saponaria officinalis var. Norfolk2.</title>
        <authorList>
            <person name="Jenkins J."/>
            <person name="Shu S."/>
            <person name="Grimwood J."/>
            <person name="Barry K."/>
            <person name="Goodstein D."/>
            <person name="Schmutz J."/>
            <person name="Leebens-Mack J."/>
            <person name="Osbourn A."/>
        </authorList>
    </citation>
    <scope>NUCLEOTIDE SEQUENCE [LARGE SCALE GENOMIC DNA]</scope>
    <source>
        <strain evidence="4">JIC</strain>
    </source>
</reference>
<dbReference type="EMBL" id="JBDFQZ010000014">
    <property type="protein sequence ID" value="KAK9665297.1"/>
    <property type="molecule type" value="Genomic_DNA"/>
</dbReference>
<organism evidence="4 5">
    <name type="scientific">Saponaria officinalis</name>
    <name type="common">Common soapwort</name>
    <name type="synonym">Lychnis saponaria</name>
    <dbReference type="NCBI Taxonomy" id="3572"/>
    <lineage>
        <taxon>Eukaryota</taxon>
        <taxon>Viridiplantae</taxon>
        <taxon>Streptophyta</taxon>
        <taxon>Embryophyta</taxon>
        <taxon>Tracheophyta</taxon>
        <taxon>Spermatophyta</taxon>
        <taxon>Magnoliopsida</taxon>
        <taxon>eudicotyledons</taxon>
        <taxon>Gunneridae</taxon>
        <taxon>Pentapetalae</taxon>
        <taxon>Caryophyllales</taxon>
        <taxon>Caryophyllaceae</taxon>
        <taxon>Caryophylleae</taxon>
        <taxon>Saponaria</taxon>
    </lineage>
</organism>
<dbReference type="InterPro" id="IPR054708">
    <property type="entry name" value="MTPAP-like_central"/>
</dbReference>
<dbReference type="InterPro" id="IPR058920">
    <property type="entry name" value="PAP-OAS1-bd-rel"/>
</dbReference>
<proteinExistence type="predicted"/>
<feature type="compositionally biased region" description="Polar residues" evidence="1">
    <location>
        <begin position="450"/>
        <end position="459"/>
    </location>
</feature>
<dbReference type="Gene3D" id="1.10.1410.10">
    <property type="match status" value="1"/>
</dbReference>
<feature type="compositionally biased region" description="Basic and acidic residues" evidence="1">
    <location>
        <begin position="436"/>
        <end position="449"/>
    </location>
</feature>
<evidence type="ECO:0000256" key="1">
    <source>
        <dbReference type="SAM" id="MobiDB-lite"/>
    </source>
</evidence>
<dbReference type="PANTHER" id="PTHR45979">
    <property type="entry name" value="PAP/OAS1 SUBSTRATE-BINDING DOMAIN SUPERFAMILY"/>
    <property type="match status" value="1"/>
</dbReference>
<evidence type="ECO:0000259" key="2">
    <source>
        <dbReference type="Pfam" id="PF22600"/>
    </source>
</evidence>
<dbReference type="Proteomes" id="UP001443914">
    <property type="component" value="Unassembled WGS sequence"/>
</dbReference>
<dbReference type="Pfam" id="PF26180">
    <property type="entry name" value="PAP-OAS1"/>
    <property type="match status" value="1"/>
</dbReference>
<dbReference type="InterPro" id="IPR043519">
    <property type="entry name" value="NT_sf"/>
</dbReference>
<feature type="region of interest" description="Disordered" evidence="1">
    <location>
        <begin position="727"/>
        <end position="803"/>
    </location>
</feature>
<dbReference type="CDD" id="cd05402">
    <property type="entry name" value="NT_PAP_TUTase"/>
    <property type="match status" value="1"/>
</dbReference>
<feature type="region of interest" description="Disordered" evidence="1">
    <location>
        <begin position="436"/>
        <end position="464"/>
    </location>
</feature>
<dbReference type="Gene3D" id="3.30.460.10">
    <property type="entry name" value="Beta Polymerase, domain 2"/>
    <property type="match status" value="1"/>
</dbReference>
<dbReference type="Pfam" id="PF22600">
    <property type="entry name" value="MTPAP-like_central"/>
    <property type="match status" value="1"/>
</dbReference>
<sequence>MKYRRRGIEKKEQHQKVAMDGCSELPQSSGICLNGLVVEDAASITRPLDPERWAKAEERTAELISQIQPNWPSEKHRNAIASYVKLLVSSCVPCQVFTFGSVPLKTYLPDGDIDLTAFSEDHNVKDIWAEEVQVMLQKEEKNEHAVFPIKEVQVINAEVRIIKCLVDNIVVDISFNQLGGLCTLCFLEEVDNLVSQNHLFKRSIILIKAWCYYESRLLGAPHALISTYALETLVLYIFHVFNNSFAGPLEVLYRFLEFFSKFDWANFCVSLWGPVAISPLPSMIASPPRKDGGDLLLSKRFLESCSTAYSVFSAENREVPFNPKHLNVVDPLRLNNNLGRSVSKGNFYRIRSAFTLGARRLAKVLECPAEDIVPEVNRFFVNTWDRHGKGCRPDAPTPDFSCRKLKVDEHHRSCADATQAGSSPFLQTVKITDSLKDLSSKQKDHDESSAHTASGANHYSTERNKLWKKQHDDIRRTCRMNILHSSVHTTHHFARTSSSPELSNMSSEASSSFRHKVATEIVNDDTGSRSGCSNRKIDSGTNENHVTYCFSDEPFTRESSSHHIIASGSGDSFGSRVSKLVSSSSTPGVSLESEPRQGFVDGNVLVNKMSYPGVQHHGGHSQMPVNLASHSFFPFPPSIFGYGQQNYVGEIPTNCSATNSDWGPVMNYSSGPFLGPFHHQSQSFRVISEQGKMTDVVNEISASPEFNHVDEENDFWIDDHCNREIDQESEDFSTVSSRLSPTSPSASSRSKALSESSWDGKPTKMTNMSTYALKKKGSSTRNSDAIPNNRREEGGEPVDPSCEDINDDRKNWVHLSTSESAAHSAPTSHLEVNQTSGFGQPQMNCQNSMAPFGSLLVPPGSHQGLGHNHAVMPFYHAGPPVPYVTVVPVFNAEAAPTGHDNVDKGNPLSMTQSGCNTDPSNIQEQLSHLDLRNIPASGECSDERDSDIFNSDFTTHWKNLQYARLCQGAQFRHTFPYPPSVIPSQGTSSVVSPGRSNTFAHVVAALACQSGSVKPAGVSRPYGGEVPKQRNGTGTYFPNPNMMKDRQYPPPRQYRGDYGHDRNENHGDRESNWNVNSKPRFGSRGQQRNYYEKQNTKNDGSATTSISQTDITWDTFQENSNPLCSLSKCLSPSNSTHYASDAVDYSVYQVHSVHNNEVSSADEAHHHRHHLVMMYPYSHPPDYGSWTENLQFGSVRPEHFAGTKIQEFNGYPKLGALGPQYFEGDVRPTSPHYASSLDF</sequence>